<evidence type="ECO:0000313" key="1">
    <source>
        <dbReference type="EMBL" id="KAK1397168.1"/>
    </source>
</evidence>
<gene>
    <name evidence="1" type="ORF">POM88_007031</name>
</gene>
<reference evidence="1" key="2">
    <citation type="submission" date="2023-05" db="EMBL/GenBank/DDBJ databases">
        <authorList>
            <person name="Schelkunov M.I."/>
        </authorList>
    </citation>
    <scope>NUCLEOTIDE SEQUENCE</scope>
    <source>
        <strain evidence="1">Hsosn_3</strain>
        <tissue evidence="1">Leaf</tissue>
    </source>
</reference>
<comment type="caution">
    <text evidence="1">The sequence shown here is derived from an EMBL/GenBank/DDBJ whole genome shotgun (WGS) entry which is preliminary data.</text>
</comment>
<dbReference type="EMBL" id="JAUIZM010000002">
    <property type="protein sequence ID" value="KAK1397168.1"/>
    <property type="molecule type" value="Genomic_DNA"/>
</dbReference>
<name>A0AAD8J5Z4_9APIA</name>
<evidence type="ECO:0000313" key="2">
    <source>
        <dbReference type="Proteomes" id="UP001237642"/>
    </source>
</evidence>
<accession>A0AAD8J5Z4</accession>
<keyword evidence="2" id="KW-1185">Reference proteome</keyword>
<proteinExistence type="predicted"/>
<sequence length="103" mass="12377">MLNGKCTKNDHVEQDGLEMKELRLLRERILRWRKSIYDEQFQAVPLGNGMQVGYSGVEEWIIRELQAVTGVQDPTIIAYMMIPIYKRNREKKQLWKRRNIWDL</sequence>
<dbReference type="Proteomes" id="UP001237642">
    <property type="component" value="Unassembled WGS sequence"/>
</dbReference>
<reference evidence="1" key="1">
    <citation type="submission" date="2023-02" db="EMBL/GenBank/DDBJ databases">
        <title>Genome of toxic invasive species Heracleum sosnowskyi carries increased number of genes despite the absence of recent whole-genome duplications.</title>
        <authorList>
            <person name="Schelkunov M."/>
            <person name="Shtratnikova V."/>
            <person name="Makarenko M."/>
            <person name="Klepikova A."/>
            <person name="Omelchenko D."/>
            <person name="Novikova G."/>
            <person name="Obukhova E."/>
            <person name="Bogdanov V."/>
            <person name="Penin A."/>
            <person name="Logacheva M."/>
        </authorList>
    </citation>
    <scope>NUCLEOTIDE SEQUENCE</scope>
    <source>
        <strain evidence="1">Hsosn_3</strain>
        <tissue evidence="1">Leaf</tissue>
    </source>
</reference>
<organism evidence="1 2">
    <name type="scientific">Heracleum sosnowskyi</name>
    <dbReference type="NCBI Taxonomy" id="360622"/>
    <lineage>
        <taxon>Eukaryota</taxon>
        <taxon>Viridiplantae</taxon>
        <taxon>Streptophyta</taxon>
        <taxon>Embryophyta</taxon>
        <taxon>Tracheophyta</taxon>
        <taxon>Spermatophyta</taxon>
        <taxon>Magnoliopsida</taxon>
        <taxon>eudicotyledons</taxon>
        <taxon>Gunneridae</taxon>
        <taxon>Pentapetalae</taxon>
        <taxon>asterids</taxon>
        <taxon>campanulids</taxon>
        <taxon>Apiales</taxon>
        <taxon>Apiaceae</taxon>
        <taxon>Apioideae</taxon>
        <taxon>apioid superclade</taxon>
        <taxon>Tordylieae</taxon>
        <taxon>Tordyliinae</taxon>
        <taxon>Heracleum</taxon>
    </lineage>
</organism>
<protein>
    <submittedName>
        <fullName evidence="1">Uncharacterized protein</fullName>
    </submittedName>
</protein>
<dbReference type="AlphaFoldDB" id="A0AAD8J5Z4"/>